<dbReference type="Gene3D" id="3.40.50.300">
    <property type="entry name" value="P-loop containing nucleotide triphosphate hydrolases"/>
    <property type="match status" value="1"/>
</dbReference>
<gene>
    <name evidence="3" type="ORF">Cob_v001770</name>
</gene>
<dbReference type="EMBL" id="AMCV02000002">
    <property type="protein sequence ID" value="TDZ25185.1"/>
    <property type="molecule type" value="Genomic_DNA"/>
</dbReference>
<feature type="domain" description="Nephrocystin 3-like N-terminal" evidence="2">
    <location>
        <begin position="261"/>
        <end position="427"/>
    </location>
</feature>
<evidence type="ECO:0000313" key="3">
    <source>
        <dbReference type="EMBL" id="TDZ25185.1"/>
    </source>
</evidence>
<comment type="caution">
    <text evidence="3">The sequence shown here is derived from an EMBL/GenBank/DDBJ whole genome shotgun (WGS) entry which is preliminary data.</text>
</comment>
<name>A0A484G6U6_COLOR</name>
<dbReference type="InterPro" id="IPR027417">
    <property type="entry name" value="P-loop_NTPase"/>
</dbReference>
<dbReference type="PANTHER" id="PTHR10039:SF14">
    <property type="entry name" value="NACHT DOMAIN-CONTAINING PROTEIN"/>
    <property type="match status" value="1"/>
</dbReference>
<reference evidence="4" key="2">
    <citation type="journal article" date="2019" name="Mol. Plant Microbe Interact.">
        <title>Genome sequence resources for four phytopathogenic fungi from the Colletotrichum orbiculare species complex.</title>
        <authorList>
            <person name="Gan P."/>
            <person name="Tsushima A."/>
            <person name="Narusaka M."/>
            <person name="Narusaka Y."/>
            <person name="Takano Y."/>
            <person name="Kubo Y."/>
            <person name="Shirasu K."/>
        </authorList>
    </citation>
    <scope>GENOME REANNOTATION</scope>
    <source>
        <strain evidence="4">104-T / ATCC 96160 / CBS 514.97 / LARS 414 / MAFF 240422</strain>
    </source>
</reference>
<dbReference type="AlphaFoldDB" id="A0A484G6U6"/>
<dbReference type="Pfam" id="PF24883">
    <property type="entry name" value="NPHP3_N"/>
    <property type="match status" value="1"/>
</dbReference>
<proteinExistence type="predicted"/>
<dbReference type="Proteomes" id="UP000014480">
    <property type="component" value="Unassembled WGS sequence"/>
</dbReference>
<reference evidence="4" key="1">
    <citation type="journal article" date="2013" name="New Phytol.">
        <title>Comparative genomic and transcriptomic analyses reveal the hemibiotrophic stage shift of Colletotrichum fungi.</title>
        <authorList>
            <person name="Gan P."/>
            <person name="Ikeda K."/>
            <person name="Irieda H."/>
            <person name="Narusaka M."/>
            <person name="O'Connell R.J."/>
            <person name="Narusaka Y."/>
            <person name="Takano Y."/>
            <person name="Kubo Y."/>
            <person name="Shirasu K."/>
        </authorList>
    </citation>
    <scope>NUCLEOTIDE SEQUENCE [LARGE SCALE GENOMIC DNA]</scope>
    <source>
        <strain evidence="4">104-T / ATCC 96160 / CBS 514.97 / LARS 414 / MAFF 240422</strain>
    </source>
</reference>
<dbReference type="SUPFAM" id="SSF52540">
    <property type="entry name" value="P-loop containing nucleoside triphosphate hydrolases"/>
    <property type="match status" value="1"/>
</dbReference>
<keyword evidence="1" id="KW-0677">Repeat</keyword>
<dbReference type="OrthoDB" id="4847602at2759"/>
<dbReference type="InterPro" id="IPR056884">
    <property type="entry name" value="NPHP3-like_N"/>
</dbReference>
<accession>A0A484G6U6</accession>
<evidence type="ECO:0000259" key="2">
    <source>
        <dbReference type="Pfam" id="PF24883"/>
    </source>
</evidence>
<evidence type="ECO:0000256" key="1">
    <source>
        <dbReference type="ARBA" id="ARBA00022737"/>
    </source>
</evidence>
<dbReference type="PANTHER" id="PTHR10039">
    <property type="entry name" value="AMELOGENIN"/>
    <property type="match status" value="1"/>
</dbReference>
<protein>
    <submittedName>
        <fullName evidence="3">Vegetative incompatibility protein HET-E-1</fullName>
    </submittedName>
</protein>
<organism evidence="3 4">
    <name type="scientific">Colletotrichum orbiculare (strain 104-T / ATCC 96160 / CBS 514.97 / LARS 414 / MAFF 240422)</name>
    <name type="common">Cucumber anthracnose fungus</name>
    <name type="synonym">Colletotrichum lagenarium</name>
    <dbReference type="NCBI Taxonomy" id="1213857"/>
    <lineage>
        <taxon>Eukaryota</taxon>
        <taxon>Fungi</taxon>
        <taxon>Dikarya</taxon>
        <taxon>Ascomycota</taxon>
        <taxon>Pezizomycotina</taxon>
        <taxon>Sordariomycetes</taxon>
        <taxon>Hypocreomycetidae</taxon>
        <taxon>Glomerellales</taxon>
        <taxon>Glomerellaceae</taxon>
        <taxon>Colletotrichum</taxon>
        <taxon>Colletotrichum orbiculare species complex</taxon>
    </lineage>
</organism>
<evidence type="ECO:0000313" key="4">
    <source>
        <dbReference type="Proteomes" id="UP000014480"/>
    </source>
</evidence>
<sequence>MSSASQTLAAGVSGHANTQEPFENELQRFKSELKSKEKDYFRFTTKEEFVRELDVLQTKLHAGRRQQNMTKLQGFIEAMMQFGKVIDVFCQTSEVVAFVWVTLNTKACRSVPSLTDEYIQGPWKLLLLVGETFSNAFSELLDTYQRLGDTLKLLLQTHSLFPNDVHMALVVSGIYRDVLEFHRLAFTYFQQPMLKQLLVLIGQITLSEARRTREVEEVRLMDQKAERDIRIRRELSGWLQGANVKNDHHRFKATRASYPNSGRWLLSKTEFRKWFDRFPSIPALLWLNGIPGAGKTILSSLIVEEAKLLAHQPAVLFFYCRTDDSEKNNFAAIGRSLLLQLLEHSPDFLPFFFEKYKTSTEATLTTVSDLEELLEIAIKNLPSVYIILDGIDECPRDQRKSITLWFRRLVEKLQPKDSDRIRCLFVSQDDGFARKDFSGVSSLKIQSKDNESDIREFSAAWASRIQQKFDLAGDRTQEIAKQIPESCNGMFLLAKLICENLLDQSTVEDLEYELTPNTFPKEINEAYERVMFRVSSQAASKQRGGYCLLILGWLACSKRPLRWQEVQILESMDGEAGTIDMQRRRFREEPKDICGSMVEEHEDGVIDLVHMTAKLFLFDSELVHAASENLQLAKSCLDYLSLPIIHKSLPEAVGSVLAGHFAFLEMARQMISWKLTN</sequence>
<keyword evidence="4" id="KW-1185">Reference proteome</keyword>
<dbReference type="STRING" id="1213857.A0A484G6U6"/>